<dbReference type="Proteomes" id="UP001163255">
    <property type="component" value="Chromosome"/>
</dbReference>
<dbReference type="Gene3D" id="3.40.50.300">
    <property type="entry name" value="P-loop containing nucleotide triphosphate hydrolases"/>
    <property type="match status" value="1"/>
</dbReference>
<dbReference type="SUPFAM" id="SSF52540">
    <property type="entry name" value="P-loop containing nucleoside triphosphate hydrolases"/>
    <property type="match status" value="1"/>
</dbReference>
<evidence type="ECO:0000313" key="2">
    <source>
        <dbReference type="EMBL" id="UYM18585.1"/>
    </source>
</evidence>
<dbReference type="EMBL" id="CP103300">
    <property type="protein sequence ID" value="UYM18585.1"/>
    <property type="molecule type" value="Genomic_DNA"/>
</dbReference>
<protein>
    <submittedName>
        <fullName evidence="2">Helicase RepA family protein</fullName>
    </submittedName>
</protein>
<proteinExistence type="predicted"/>
<dbReference type="Pfam" id="PF13481">
    <property type="entry name" value="AAA_25"/>
    <property type="match status" value="1"/>
</dbReference>
<keyword evidence="2" id="KW-0547">Nucleotide-binding</keyword>
<dbReference type="RefSeq" id="WP_262601342.1">
    <property type="nucleotide sequence ID" value="NZ_CP103300.1"/>
</dbReference>
<feature type="region of interest" description="Disordered" evidence="1">
    <location>
        <begin position="300"/>
        <end position="324"/>
    </location>
</feature>
<name>A0ABY6H0Z3_9GAMM</name>
<evidence type="ECO:0000256" key="1">
    <source>
        <dbReference type="SAM" id="MobiDB-lite"/>
    </source>
</evidence>
<accession>A0ABY6H0Z3</accession>
<keyword evidence="2" id="KW-0347">Helicase</keyword>
<keyword evidence="2" id="KW-0067">ATP-binding</keyword>
<keyword evidence="3" id="KW-1185">Reference proteome</keyword>
<gene>
    <name evidence="2" type="ORF">NX720_12015</name>
</gene>
<evidence type="ECO:0000313" key="3">
    <source>
        <dbReference type="Proteomes" id="UP001163255"/>
    </source>
</evidence>
<organism evidence="2 3">
    <name type="scientific">Endozoicomonas euniceicola</name>
    <dbReference type="NCBI Taxonomy" id="1234143"/>
    <lineage>
        <taxon>Bacteria</taxon>
        <taxon>Pseudomonadati</taxon>
        <taxon>Pseudomonadota</taxon>
        <taxon>Gammaproteobacteria</taxon>
        <taxon>Oceanospirillales</taxon>
        <taxon>Endozoicomonadaceae</taxon>
        <taxon>Endozoicomonas</taxon>
    </lineage>
</organism>
<sequence length="324" mass="36910">MFSHEEQLLNNNKIITTTSEITRNERDLRLRARAKPKPIETLLLGAPRGIMASFVGIGAIGKSTLVQQMLLEACGYTLTNTGLRGTISNVKAAYFPVEDPDAPSWHRDYNFLSKLNDEQLDLICNNFVVNDLYNETPDIMSTYWAEYLSYYAAKYDILFLDTFRCFHNKNELDGSEMDIVTKQIITIAKKFNIIVGFTHHSSKEAGKSSDLSQFACKGSAVLVDHSKWNAVVGNVADSVFLDYGLLNLKDDEKKHYCALAMPKANFSNNKEVFLYKRISSNIPDIAACTFKKIEKQSMKQELEERRTEKDKRKKINYGNRVKEK</sequence>
<dbReference type="GO" id="GO:0004386">
    <property type="term" value="F:helicase activity"/>
    <property type="evidence" value="ECO:0007669"/>
    <property type="project" value="UniProtKB-KW"/>
</dbReference>
<reference evidence="2" key="1">
    <citation type="submission" date="2022-10" db="EMBL/GenBank/DDBJ databases">
        <title>Completed Genome Sequence of two octocoral isolated bacterium, Endozoicomonas euniceicola EF212T and Endozoicomonas gorgoniicola PS125T.</title>
        <authorList>
            <person name="Chiou Y.-J."/>
            <person name="Chen Y.-H."/>
        </authorList>
    </citation>
    <scope>NUCLEOTIDE SEQUENCE</scope>
    <source>
        <strain evidence="2">EF212</strain>
    </source>
</reference>
<feature type="compositionally biased region" description="Basic and acidic residues" evidence="1">
    <location>
        <begin position="300"/>
        <end position="310"/>
    </location>
</feature>
<keyword evidence="2" id="KW-0378">Hydrolase</keyword>
<dbReference type="InterPro" id="IPR027417">
    <property type="entry name" value="P-loop_NTPase"/>
</dbReference>